<gene>
    <name evidence="2" type="ORF">LWI29_037431</name>
</gene>
<evidence type="ECO:0000313" key="2">
    <source>
        <dbReference type="EMBL" id="KAK0593482.1"/>
    </source>
</evidence>
<evidence type="ECO:0000256" key="1">
    <source>
        <dbReference type="SAM" id="MobiDB-lite"/>
    </source>
</evidence>
<comment type="caution">
    <text evidence="2">The sequence shown here is derived from an EMBL/GenBank/DDBJ whole genome shotgun (WGS) entry which is preliminary data.</text>
</comment>
<feature type="compositionally biased region" description="Basic residues" evidence="1">
    <location>
        <begin position="284"/>
        <end position="293"/>
    </location>
</feature>
<feature type="compositionally biased region" description="Gly residues" evidence="1">
    <location>
        <begin position="273"/>
        <end position="283"/>
    </location>
</feature>
<feature type="region of interest" description="Disordered" evidence="1">
    <location>
        <begin position="270"/>
        <end position="293"/>
    </location>
</feature>
<accession>A0AA39SFN2</accession>
<dbReference type="PANTHER" id="PTHR47481">
    <property type="match status" value="1"/>
</dbReference>
<protein>
    <submittedName>
        <fullName evidence="2">Uncharacterized protein</fullName>
    </submittedName>
</protein>
<proteinExistence type="predicted"/>
<evidence type="ECO:0000313" key="3">
    <source>
        <dbReference type="Proteomes" id="UP001168877"/>
    </source>
</evidence>
<name>A0AA39SFN2_ACESA</name>
<keyword evidence="3" id="KW-1185">Reference proteome</keyword>
<organism evidence="2 3">
    <name type="scientific">Acer saccharum</name>
    <name type="common">Sugar maple</name>
    <dbReference type="NCBI Taxonomy" id="4024"/>
    <lineage>
        <taxon>Eukaryota</taxon>
        <taxon>Viridiplantae</taxon>
        <taxon>Streptophyta</taxon>
        <taxon>Embryophyta</taxon>
        <taxon>Tracheophyta</taxon>
        <taxon>Spermatophyta</taxon>
        <taxon>Magnoliopsida</taxon>
        <taxon>eudicotyledons</taxon>
        <taxon>Gunneridae</taxon>
        <taxon>Pentapetalae</taxon>
        <taxon>rosids</taxon>
        <taxon>malvids</taxon>
        <taxon>Sapindales</taxon>
        <taxon>Sapindaceae</taxon>
        <taxon>Hippocastanoideae</taxon>
        <taxon>Acereae</taxon>
        <taxon>Acer</taxon>
    </lineage>
</organism>
<dbReference type="PANTHER" id="PTHR47481:SF22">
    <property type="entry name" value="RETROTRANSPOSON GAG DOMAIN-CONTAINING PROTEIN"/>
    <property type="match status" value="1"/>
</dbReference>
<reference evidence="2" key="2">
    <citation type="submission" date="2023-06" db="EMBL/GenBank/DDBJ databases">
        <authorList>
            <person name="Swenson N.G."/>
            <person name="Wegrzyn J.L."/>
            <person name="Mcevoy S.L."/>
        </authorList>
    </citation>
    <scope>NUCLEOTIDE SEQUENCE</scope>
    <source>
        <strain evidence="2">NS2018</strain>
        <tissue evidence="2">Leaf</tissue>
    </source>
</reference>
<dbReference type="EMBL" id="JAUESC010000380">
    <property type="protein sequence ID" value="KAK0593482.1"/>
    <property type="molecule type" value="Genomic_DNA"/>
</dbReference>
<dbReference type="Pfam" id="PF14223">
    <property type="entry name" value="Retrotran_gag_2"/>
    <property type="match status" value="1"/>
</dbReference>
<sequence length="377" mass="41911">MVSEHETAASASTTRSLNVLSSAHESKILTPLKIALAVKLDHNNFLLWRQQVLAAIKGNRLYNFIDPISNITIPNKLNSDGTANSEFLDWEQQDQILLCWILSSISQEILPQLVGCSTACEAWSTIEKLFSSKSKANMMQLKLQLQTLKKGNSLMSDYLMKKKSLINTLMYIGSVVSEDDKVGYILGGLGPEYDAFVIPITSMPDCYSLPDINALLLTHEARIYQHHSSESLTVNMATNTQGFNHFKSNNNTGYGRGNFQGNNQGFFNNGRGNYQGQGNNGGRKGGRGRRRNNNRSQCQICHRLGHSAPRCYYRFDQSFQSTTPNSQSQYSQPQSSYNTQSTAYVAALNNGQMTAMNNGQMAAMLATPEIVANPMWF</sequence>
<reference evidence="2" key="1">
    <citation type="journal article" date="2022" name="Plant J.">
        <title>Strategies of tolerance reflected in two North American maple genomes.</title>
        <authorList>
            <person name="McEvoy S.L."/>
            <person name="Sezen U.U."/>
            <person name="Trouern-Trend A."/>
            <person name="McMahon S.M."/>
            <person name="Schaberg P.G."/>
            <person name="Yang J."/>
            <person name="Wegrzyn J.L."/>
            <person name="Swenson N.G."/>
        </authorList>
    </citation>
    <scope>NUCLEOTIDE SEQUENCE</scope>
    <source>
        <strain evidence="2">NS2018</strain>
    </source>
</reference>
<dbReference type="AlphaFoldDB" id="A0AA39SFN2"/>
<dbReference type="Proteomes" id="UP001168877">
    <property type="component" value="Unassembled WGS sequence"/>
</dbReference>